<dbReference type="InterPro" id="IPR003593">
    <property type="entry name" value="AAA+_ATPase"/>
</dbReference>
<dbReference type="InterPro" id="IPR056264">
    <property type="entry name" value="R2_ABCA1-4-like"/>
</dbReference>
<reference evidence="11" key="1">
    <citation type="submission" date="2023-07" db="EMBL/GenBank/DDBJ databases">
        <title>Chromosome-level genome assembly of Artemia franciscana.</title>
        <authorList>
            <person name="Jo E."/>
        </authorList>
    </citation>
    <scope>NUCLEOTIDE SEQUENCE</scope>
    <source>
        <tissue evidence="11">Whole body</tissue>
    </source>
</reference>
<evidence type="ECO:0000256" key="5">
    <source>
        <dbReference type="ARBA" id="ARBA00022741"/>
    </source>
</evidence>
<feature type="domain" description="ABC transporter" evidence="10">
    <location>
        <begin position="534"/>
        <end position="770"/>
    </location>
</feature>
<feature type="transmembrane region" description="Helical" evidence="9">
    <location>
        <begin position="1290"/>
        <end position="1312"/>
    </location>
</feature>
<keyword evidence="7 9" id="KW-1133">Transmembrane helix</keyword>
<dbReference type="EMBL" id="JAVRJZ010000004">
    <property type="protein sequence ID" value="KAK2723467.1"/>
    <property type="molecule type" value="Genomic_DNA"/>
</dbReference>
<dbReference type="PANTHER" id="PTHR19229">
    <property type="entry name" value="ATP-BINDING CASSETTE TRANSPORTER SUBFAMILY A ABCA"/>
    <property type="match status" value="1"/>
</dbReference>
<feature type="transmembrane region" description="Helical" evidence="9">
    <location>
        <begin position="1201"/>
        <end position="1223"/>
    </location>
</feature>
<dbReference type="GO" id="GO:0005524">
    <property type="term" value="F:ATP binding"/>
    <property type="evidence" value="ECO:0007669"/>
    <property type="project" value="UniProtKB-KW"/>
</dbReference>
<accession>A0AA88IMP0</accession>
<feature type="transmembrane region" description="Helical" evidence="9">
    <location>
        <begin position="386"/>
        <end position="406"/>
    </location>
</feature>
<comment type="similarity">
    <text evidence="2">Belongs to the ABC transporter superfamily. ABCA family.</text>
</comment>
<dbReference type="PROSITE" id="PS50893">
    <property type="entry name" value="ABC_TRANSPORTER_2"/>
    <property type="match status" value="2"/>
</dbReference>
<dbReference type="GO" id="GO:0140359">
    <property type="term" value="F:ABC-type transporter activity"/>
    <property type="evidence" value="ECO:0007669"/>
    <property type="project" value="InterPro"/>
</dbReference>
<dbReference type="InterPro" id="IPR026082">
    <property type="entry name" value="ABCA"/>
</dbReference>
<feature type="domain" description="ABC transporter" evidence="10">
    <location>
        <begin position="1387"/>
        <end position="1621"/>
    </location>
</feature>
<dbReference type="InterPro" id="IPR013525">
    <property type="entry name" value="ABC2_TM"/>
</dbReference>
<feature type="transmembrane region" description="Helical" evidence="9">
    <location>
        <begin position="412"/>
        <end position="434"/>
    </location>
</feature>
<dbReference type="GO" id="GO:0016020">
    <property type="term" value="C:membrane"/>
    <property type="evidence" value="ECO:0007669"/>
    <property type="project" value="UniProtKB-SubCell"/>
</dbReference>
<evidence type="ECO:0000259" key="10">
    <source>
        <dbReference type="PROSITE" id="PS50893"/>
    </source>
</evidence>
<feature type="transmembrane region" description="Helical" evidence="9">
    <location>
        <begin position="1168"/>
        <end position="1195"/>
    </location>
</feature>
<dbReference type="Gene3D" id="3.40.50.300">
    <property type="entry name" value="P-loop containing nucleotide triphosphate hydrolases"/>
    <property type="match status" value="2"/>
</dbReference>
<feature type="transmembrane region" description="Helical" evidence="9">
    <location>
        <begin position="50"/>
        <end position="70"/>
    </location>
</feature>
<evidence type="ECO:0000256" key="2">
    <source>
        <dbReference type="ARBA" id="ARBA00008869"/>
    </source>
</evidence>
<proteinExistence type="inferred from homology"/>
<dbReference type="SMART" id="SM00382">
    <property type="entry name" value="AAA"/>
    <property type="match status" value="2"/>
</dbReference>
<dbReference type="FunFam" id="3.40.50.300:FF:000335">
    <property type="entry name" value="ATP binding cassette subfamily A member 5"/>
    <property type="match status" value="1"/>
</dbReference>
<feature type="transmembrane region" description="Helical" evidence="9">
    <location>
        <begin position="1235"/>
        <end position="1258"/>
    </location>
</feature>
<dbReference type="Pfam" id="PF00005">
    <property type="entry name" value="ABC_tran"/>
    <property type="match status" value="2"/>
</dbReference>
<keyword evidence="4 9" id="KW-0812">Transmembrane</keyword>
<evidence type="ECO:0000256" key="7">
    <source>
        <dbReference type="ARBA" id="ARBA00022989"/>
    </source>
</evidence>
<dbReference type="Proteomes" id="UP001187531">
    <property type="component" value="Unassembled WGS sequence"/>
</dbReference>
<gene>
    <name evidence="11" type="ORF">QYM36_001959</name>
</gene>
<keyword evidence="3" id="KW-0813">Transport</keyword>
<dbReference type="InterPro" id="IPR027417">
    <property type="entry name" value="P-loop_NTPase"/>
</dbReference>
<keyword evidence="5" id="KW-0547">Nucleotide-binding</keyword>
<comment type="caution">
    <text evidence="11">The sequence shown here is derived from an EMBL/GenBank/DDBJ whole genome shotgun (WGS) entry which is preliminary data.</text>
</comment>
<keyword evidence="8 9" id="KW-0472">Membrane</keyword>
<evidence type="ECO:0000313" key="11">
    <source>
        <dbReference type="EMBL" id="KAK2723467.1"/>
    </source>
</evidence>
<feature type="transmembrane region" description="Helical" evidence="9">
    <location>
        <begin position="279"/>
        <end position="299"/>
    </location>
</feature>
<dbReference type="PROSITE" id="PS00211">
    <property type="entry name" value="ABC_TRANSPORTER_1"/>
    <property type="match status" value="1"/>
</dbReference>
<dbReference type="FunFam" id="3.40.50.300:FF:000933">
    <property type="entry name" value="ABC transporter A family member 7"/>
    <property type="match status" value="1"/>
</dbReference>
<keyword evidence="12" id="KW-1185">Reference proteome</keyword>
<dbReference type="SUPFAM" id="SSF52540">
    <property type="entry name" value="P-loop containing nucleoside triphosphate hydrolases"/>
    <property type="match status" value="2"/>
</dbReference>
<keyword evidence="6" id="KW-0067">ATP-binding</keyword>
<protein>
    <recommendedName>
        <fullName evidence="10">ABC transporter domain-containing protein</fullName>
    </recommendedName>
</protein>
<dbReference type="Pfam" id="PF12698">
    <property type="entry name" value="ABC2_membrane_3"/>
    <property type="match status" value="2"/>
</dbReference>
<feature type="transmembrane region" description="Helical" evidence="9">
    <location>
        <begin position="923"/>
        <end position="944"/>
    </location>
</feature>
<feature type="transmembrane region" description="Helical" evidence="9">
    <location>
        <begin position="319"/>
        <end position="348"/>
    </location>
</feature>
<feature type="transmembrane region" description="Helical" evidence="9">
    <location>
        <begin position="354"/>
        <end position="379"/>
    </location>
</feature>
<dbReference type="InterPro" id="IPR017871">
    <property type="entry name" value="ABC_transporter-like_CS"/>
</dbReference>
<dbReference type="Pfam" id="PF23321">
    <property type="entry name" value="R1_ABCA1"/>
    <property type="match status" value="1"/>
</dbReference>
<dbReference type="PANTHER" id="PTHR19229:SF209">
    <property type="entry name" value="ATP-BINDING CASSETTE SUB-FAMILY A MEMBER 5 ISOFORM X1"/>
    <property type="match status" value="1"/>
</dbReference>
<evidence type="ECO:0000313" key="12">
    <source>
        <dbReference type="Proteomes" id="UP001187531"/>
    </source>
</evidence>
<dbReference type="GO" id="GO:0016887">
    <property type="term" value="F:ATP hydrolysis activity"/>
    <property type="evidence" value="ECO:0007669"/>
    <property type="project" value="InterPro"/>
</dbReference>
<feature type="transmembrane region" description="Helical" evidence="9">
    <location>
        <begin position="455"/>
        <end position="476"/>
    </location>
</feature>
<evidence type="ECO:0000256" key="8">
    <source>
        <dbReference type="ARBA" id="ARBA00023136"/>
    </source>
</evidence>
<evidence type="ECO:0000256" key="4">
    <source>
        <dbReference type="ARBA" id="ARBA00022692"/>
    </source>
</evidence>
<comment type="subcellular location">
    <subcellularLocation>
        <location evidence="1">Membrane</location>
        <topology evidence="1">Multi-pass membrane protein</topology>
    </subcellularLocation>
</comment>
<evidence type="ECO:0000256" key="6">
    <source>
        <dbReference type="ARBA" id="ARBA00022840"/>
    </source>
</evidence>
<name>A0AA88IMP0_ARTSF</name>
<evidence type="ECO:0000256" key="1">
    <source>
        <dbReference type="ARBA" id="ARBA00004141"/>
    </source>
</evidence>
<dbReference type="GO" id="GO:0005319">
    <property type="term" value="F:lipid transporter activity"/>
    <property type="evidence" value="ECO:0007669"/>
    <property type="project" value="TreeGrafter"/>
</dbReference>
<dbReference type="CDD" id="cd03263">
    <property type="entry name" value="ABC_subfamily_A"/>
    <property type="match status" value="2"/>
</dbReference>
<evidence type="ECO:0000256" key="3">
    <source>
        <dbReference type="ARBA" id="ARBA00022448"/>
    </source>
</evidence>
<feature type="transmembrane region" description="Helical" evidence="9">
    <location>
        <begin position="1132"/>
        <end position="1156"/>
    </location>
</feature>
<organism evidence="11 12">
    <name type="scientific">Artemia franciscana</name>
    <name type="common">Brine shrimp</name>
    <name type="synonym">Artemia sanfranciscana</name>
    <dbReference type="NCBI Taxonomy" id="6661"/>
    <lineage>
        <taxon>Eukaryota</taxon>
        <taxon>Metazoa</taxon>
        <taxon>Ecdysozoa</taxon>
        <taxon>Arthropoda</taxon>
        <taxon>Crustacea</taxon>
        <taxon>Branchiopoda</taxon>
        <taxon>Anostraca</taxon>
        <taxon>Artemiidae</taxon>
        <taxon>Artemia</taxon>
    </lineage>
</organism>
<dbReference type="InterPro" id="IPR003439">
    <property type="entry name" value="ABC_transporter-like_ATP-bd"/>
</dbReference>
<evidence type="ECO:0000256" key="9">
    <source>
        <dbReference type="SAM" id="Phobius"/>
    </source>
</evidence>
<sequence length="1716" mass="193215">VSNSFCLVSYVREMEENSKRIIHDPSFWCQLKATIRRNILLKIRDKRKTIAEFLLPIYFLAILIIVKLAIPNPTYPEVTEERGYPAWTMNSILTRPGPPLFYTPNTTEATQFIKQIIETWFIYTESLSNSIEEKLLFPPIFIPIESEEALSDLYNSESSGNFTLALVIEKNITVAKQYRIKNSLETSGLPNSNSLTLSERECRNPYIGDPLDFPLDYTCLPNNYYYSRIMGLQSLVDFTLTRLETPNAWLDHIPKVQMAGFPRPAYTDEASLYPLRAIIPLYMTLVLSQFITYLLTLVVGEKEKKIKEGMKMMGLRDSVFWLSWFLIYFLLVLFLATVSTLVLFSIGVFQNTDYGLLFLLFILYGLSVISLGFVITAFFDKARVAGIFGALVVSFLNMLYYIQVFASGSDVAIFWGLSLISPTAFALSMDKALLLDIQGVGLSWSTIWNGPDMPFAGGLIMVSVDIVLYAFLAFYLDNVLPSEFGAKQKPWFILTPSFWAGKAKKIKSFELNSEDENDANIEAVSRESIGKEVIRIQGITKSFKAWGKLSVSAVRGITLNCYEGHITAILGHNGAGKTTLINMLTGVTSPSEGTAYIEGMDIRDPSSMKEIRKSFGVCPQHDILLDNLTPKEHLEFFARIRGVPEHEVEQMVSETLKDVDLTSKTNCKTGQLSGGQKRKLSIGIALIGDPKIIFLDEPSAGVDPYSRRHLWELLKKRKEGKCIILTTHFMDEADILADRKAIVSHGKVRCCGSSLFLKNKFGVGYHLTFVASENCNVDAVTSVVQTHVPTAFLKRRHGKELSYILPRDQCSQFADLFEDIENKMKNPNFQVSSCGISMTTLEEVFLKLGEEEEEAWQELQRKEVNGVDNKAFEETSQDNNSESKLYPKFSSDELRVKIKKSTSRSLKAMLKIRFLSLLREPQAVYFMLIAPILFTALGMFLGTLDITQEQQKGRTFNSSTYAGNTLLFNIEGASESQIQFWNEFQQYIDLDTREFSGNFEELLQELPAMAFVNFSSFEFATLTDLTYGIMMNVNPVYSHLPGAMTNVFNNVARRISWKNATGEYPPDEIQEILNPMPYKVLPVQFNPGQFSSAIFIGMVFILTPTSLNIDLVQDRETRAKNQLRVNGLSFGIYFGSYFIVLGVMILFTYGCLLGLIQIFNIVSLTSPAAFATTALIYLLYCPTTLLFGACASYFFDKVETAQAVFPNVGIFLGFIPYIVISLLDMLQVGGDNSIALILHYVFTFIDTLYIPFGSIYFVQKVYIGCTVGTLYGSGVDCNNLSFTDYISKPEIYVCILACLIMIPVLIVVLMILDVKKSGGLAGDAFLWLKVFFPGKENGKSVSDCEEVDTNNEDSDVKIERQRVDRKLEDDDSDAVILIQGLRKEYSKPEENAKKKKGKRGKKFVAVRDITLAVEKGEVFGLLGHNGAGKTTTMRVIIAEEAPTKGKVIIDNKNIKSSLSVAFQALGYCPQFDAQWKNITVAEHLEAYCDIRGVQKDDSTRIVQVFLDGLQINEHKNKWSKNCSGGTKRKLSYAMSMIGQPKIVLLDEPSTGMDPQSKRFLWNTISNSFASDKGAILTTHSMEEADALCSRIAIMVKGELRCIGSSQHLKNRYGSGYELEVKLGAIQNDFQHEECTKDLIEFIKNLFPNSKLEEKFDNRVIYSVPQTDIKSLARAFRAIESRRDNLHIEEYSFSQTTLEQVFLRFAKLQESPYEDDD</sequence>
<feature type="non-terminal residue" evidence="11">
    <location>
        <position position="1716"/>
    </location>
</feature>